<keyword evidence="5 9" id="KW-0057">Aromatic amino acid biosynthesis</keyword>
<evidence type="ECO:0000256" key="4">
    <source>
        <dbReference type="ARBA" id="ARBA00022605"/>
    </source>
</evidence>
<dbReference type="CDD" id="cd04905">
    <property type="entry name" value="ACT_CM-PDT"/>
    <property type="match status" value="1"/>
</dbReference>
<evidence type="ECO:0000256" key="6">
    <source>
        <dbReference type="ARBA" id="ARBA00023222"/>
    </source>
</evidence>
<dbReference type="SUPFAM" id="SSF53850">
    <property type="entry name" value="Periplasmic binding protein-like II"/>
    <property type="match status" value="1"/>
</dbReference>
<dbReference type="GO" id="GO:0009094">
    <property type="term" value="P:L-phenylalanine biosynthetic process"/>
    <property type="evidence" value="ECO:0007669"/>
    <property type="project" value="UniProtKB-UniPathway"/>
</dbReference>
<evidence type="ECO:0000256" key="9">
    <source>
        <dbReference type="RuleBase" id="RU361254"/>
    </source>
</evidence>
<dbReference type="PANTHER" id="PTHR21022">
    <property type="entry name" value="PREPHENATE DEHYDRATASE P PROTEIN"/>
    <property type="match status" value="1"/>
</dbReference>
<evidence type="ECO:0000313" key="12">
    <source>
        <dbReference type="EMBL" id="QSQ09455.1"/>
    </source>
</evidence>
<name>A0A8A0RM23_9FIRM</name>
<comment type="pathway">
    <text evidence="1 9">Amino-acid biosynthesis; L-phenylalanine biosynthesis; phenylpyruvate from prephenate: step 1/1.</text>
</comment>
<dbReference type="InterPro" id="IPR018528">
    <property type="entry name" value="Preph_deHydtase_CS"/>
</dbReference>
<proteinExistence type="predicted"/>
<keyword evidence="6 9" id="KW-0584">Phenylalanine biosynthesis</keyword>
<dbReference type="PROSITE" id="PS51671">
    <property type="entry name" value="ACT"/>
    <property type="match status" value="1"/>
</dbReference>
<dbReference type="NCBIfam" id="NF008865">
    <property type="entry name" value="PRK11898.1"/>
    <property type="match status" value="1"/>
</dbReference>
<evidence type="ECO:0000256" key="7">
    <source>
        <dbReference type="ARBA" id="ARBA00023239"/>
    </source>
</evidence>
<evidence type="ECO:0000259" key="10">
    <source>
        <dbReference type="PROSITE" id="PS51171"/>
    </source>
</evidence>
<dbReference type="InterPro" id="IPR001086">
    <property type="entry name" value="Preph_deHydtase"/>
</dbReference>
<dbReference type="PROSITE" id="PS00858">
    <property type="entry name" value="PREPHENATE_DEHYDR_2"/>
    <property type="match status" value="1"/>
</dbReference>
<sequence length="279" mass="31681">MRKIGYLGPEGTFCQEAYYRLNEETLWGKGVIYPTIHNIIKGVAVGEIEEGIVPIENSIEGSVNLTIDLLIHQYDLKIKREIIIPIRHHLMTKGKKQPESLKIIISHPQAAFQCRRYLEEKIPHARFREASSTAQAAFIVANRQGPIGAIAGERAAIVYNLEIIEKDIQMVENNYTRFIVVAKEDNGIITGNDKTSIVFSVDNKPGCLYRVLQEFAERGLNLTKIESRPSRRTLGEYIFWVDVDGHREERKIKDAIESIKGKSQILKVMGSYPVDLSFK</sequence>
<evidence type="ECO:0000256" key="1">
    <source>
        <dbReference type="ARBA" id="ARBA00004741"/>
    </source>
</evidence>
<feature type="domain" description="ACT" evidence="11">
    <location>
        <begin position="196"/>
        <end position="273"/>
    </location>
</feature>
<dbReference type="EC" id="4.2.1.51" evidence="2 9"/>
<accession>A0A8A0RM23</accession>
<dbReference type="PROSITE" id="PS51171">
    <property type="entry name" value="PREPHENATE_DEHYDR_3"/>
    <property type="match status" value="1"/>
</dbReference>
<dbReference type="Pfam" id="PF01842">
    <property type="entry name" value="ACT"/>
    <property type="match status" value="1"/>
</dbReference>
<evidence type="ECO:0000256" key="5">
    <source>
        <dbReference type="ARBA" id="ARBA00023141"/>
    </source>
</evidence>
<evidence type="ECO:0000259" key="11">
    <source>
        <dbReference type="PROSITE" id="PS51671"/>
    </source>
</evidence>
<keyword evidence="13" id="KW-1185">Reference proteome</keyword>
<dbReference type="InterPro" id="IPR045865">
    <property type="entry name" value="ACT-like_dom_sf"/>
</dbReference>
<evidence type="ECO:0000256" key="3">
    <source>
        <dbReference type="ARBA" id="ARBA00021872"/>
    </source>
</evidence>
<dbReference type="GO" id="GO:0005737">
    <property type="term" value="C:cytoplasm"/>
    <property type="evidence" value="ECO:0007669"/>
    <property type="project" value="TreeGrafter"/>
</dbReference>
<dbReference type="InterPro" id="IPR002912">
    <property type="entry name" value="ACT_dom"/>
</dbReference>
<dbReference type="Gene3D" id="3.40.190.10">
    <property type="entry name" value="Periplasmic binding protein-like II"/>
    <property type="match status" value="2"/>
</dbReference>
<keyword evidence="4 9" id="KW-0028">Amino-acid biosynthesis</keyword>
<organism evidence="12 13">
    <name type="scientific">Koleobacter methoxysyntrophicus</name>
    <dbReference type="NCBI Taxonomy" id="2751313"/>
    <lineage>
        <taxon>Bacteria</taxon>
        <taxon>Bacillati</taxon>
        <taxon>Bacillota</taxon>
        <taxon>Clostridia</taxon>
        <taxon>Koleobacterales</taxon>
        <taxon>Koleobacteraceae</taxon>
        <taxon>Koleobacter</taxon>
    </lineage>
</organism>
<dbReference type="AlphaFoldDB" id="A0A8A0RM23"/>
<dbReference type="SUPFAM" id="SSF55021">
    <property type="entry name" value="ACT-like"/>
    <property type="match status" value="1"/>
</dbReference>
<evidence type="ECO:0000313" key="13">
    <source>
        <dbReference type="Proteomes" id="UP000662904"/>
    </source>
</evidence>
<dbReference type="PANTHER" id="PTHR21022:SF19">
    <property type="entry name" value="PREPHENATE DEHYDRATASE-RELATED"/>
    <property type="match status" value="1"/>
</dbReference>
<feature type="domain" description="Prephenate dehydratase" evidence="10">
    <location>
        <begin position="3"/>
        <end position="183"/>
    </location>
</feature>
<dbReference type="UniPathway" id="UPA00121">
    <property type="reaction ID" value="UER00345"/>
</dbReference>
<comment type="catalytic activity">
    <reaction evidence="8 9">
        <text>prephenate + H(+) = 3-phenylpyruvate + CO2 + H2O</text>
        <dbReference type="Rhea" id="RHEA:21648"/>
        <dbReference type="ChEBI" id="CHEBI:15377"/>
        <dbReference type="ChEBI" id="CHEBI:15378"/>
        <dbReference type="ChEBI" id="CHEBI:16526"/>
        <dbReference type="ChEBI" id="CHEBI:18005"/>
        <dbReference type="ChEBI" id="CHEBI:29934"/>
        <dbReference type="EC" id="4.2.1.51"/>
    </reaction>
</comment>
<dbReference type="Proteomes" id="UP000662904">
    <property type="component" value="Chromosome"/>
</dbReference>
<dbReference type="Gene3D" id="3.30.70.260">
    <property type="match status" value="1"/>
</dbReference>
<protein>
    <recommendedName>
        <fullName evidence="3 9">Prephenate dehydratase</fullName>
        <shortName evidence="9">PDT</shortName>
        <ecNumber evidence="2 9">4.2.1.51</ecNumber>
    </recommendedName>
</protein>
<evidence type="ECO:0000256" key="2">
    <source>
        <dbReference type="ARBA" id="ARBA00013147"/>
    </source>
</evidence>
<dbReference type="Pfam" id="PF00800">
    <property type="entry name" value="PDT"/>
    <property type="match status" value="1"/>
</dbReference>
<gene>
    <name evidence="9 12" type="primary">pheA</name>
    <name evidence="12" type="ORF">H0A61_01818</name>
</gene>
<dbReference type="CDD" id="cd13633">
    <property type="entry name" value="PBP2_Sa-PDT_like"/>
    <property type="match status" value="1"/>
</dbReference>
<dbReference type="EMBL" id="CP059066">
    <property type="protein sequence ID" value="QSQ09455.1"/>
    <property type="molecule type" value="Genomic_DNA"/>
</dbReference>
<dbReference type="FunFam" id="3.30.70.260:FF:000012">
    <property type="entry name" value="Prephenate dehydratase"/>
    <property type="match status" value="1"/>
</dbReference>
<dbReference type="KEGG" id="kme:H0A61_01818"/>
<keyword evidence="7 9" id="KW-0456">Lyase</keyword>
<evidence type="ECO:0000256" key="8">
    <source>
        <dbReference type="ARBA" id="ARBA00047848"/>
    </source>
</evidence>
<reference evidence="12" key="1">
    <citation type="submission" date="2020-07" db="EMBL/GenBank/DDBJ databases">
        <title>Koleobacter methoxysyntrophicus gen. nov., sp. nov., a novel anaerobic bacterium isolated from deep subsurface oil field and proposal of Koleobacterales ord. nov. in the phylum Firmicutes.</title>
        <authorList>
            <person name="Sakamoto S."/>
            <person name="Tamaki H."/>
        </authorList>
    </citation>
    <scope>NUCLEOTIDE SEQUENCE</scope>
    <source>
        <strain evidence="12">NRmbB1</strain>
    </source>
</reference>
<dbReference type="GO" id="GO:0004664">
    <property type="term" value="F:prephenate dehydratase activity"/>
    <property type="evidence" value="ECO:0007669"/>
    <property type="project" value="UniProtKB-UniRule"/>
</dbReference>